<dbReference type="Gene3D" id="1.20.120.1080">
    <property type="match status" value="1"/>
</dbReference>
<dbReference type="PANTHER" id="PTHR43519:SF1">
    <property type="entry name" value="ATP-DEPENDENT RNA HELICASE HRPB"/>
    <property type="match status" value="1"/>
</dbReference>
<dbReference type="Pfam" id="PF24473">
    <property type="entry name" value="CON_HrpB"/>
    <property type="match status" value="1"/>
</dbReference>
<protein>
    <submittedName>
        <fullName evidence="8">ATP-dependent helicase HrpB</fullName>
    </submittedName>
</protein>
<dbReference type="InterPro" id="IPR056329">
    <property type="entry name" value="CON_HrpB"/>
</dbReference>
<dbReference type="InterPro" id="IPR049614">
    <property type="entry name" value="HrpB_DEXH"/>
</dbReference>
<dbReference type="PANTHER" id="PTHR43519">
    <property type="entry name" value="ATP-DEPENDENT RNA HELICASE HRPB"/>
    <property type="match status" value="1"/>
</dbReference>
<gene>
    <name evidence="8" type="primary">hrpB</name>
    <name evidence="8" type="ORF">RBH19_02180</name>
</gene>
<organism evidence="8 9">
    <name type="scientific">Natronospira bacteriovora</name>
    <dbReference type="NCBI Taxonomy" id="3069753"/>
    <lineage>
        <taxon>Bacteria</taxon>
        <taxon>Pseudomonadati</taxon>
        <taxon>Pseudomonadota</taxon>
        <taxon>Gammaproteobacteria</taxon>
        <taxon>Natronospirales</taxon>
        <taxon>Natronospiraceae</taxon>
        <taxon>Natronospira</taxon>
    </lineage>
</organism>
<dbReference type="InterPro" id="IPR014001">
    <property type="entry name" value="Helicase_ATP-bd"/>
</dbReference>
<evidence type="ECO:0000313" key="9">
    <source>
        <dbReference type="Proteomes" id="UP001239019"/>
    </source>
</evidence>
<dbReference type="InterPro" id="IPR027417">
    <property type="entry name" value="P-loop_NTPase"/>
</dbReference>
<comment type="caution">
    <text evidence="8">The sequence shown here is derived from an EMBL/GenBank/DDBJ whole genome shotgun (WGS) entry which is preliminary data.</text>
</comment>
<feature type="domain" description="Helicase ATP-binding" evidence="6">
    <location>
        <begin position="14"/>
        <end position="178"/>
    </location>
</feature>
<sequence>MPDAPINSLLPELRETLRAGNTVILEAPPGAGKTTAVPPALLDADWLGGRRILLLEPRRLAARAAARYMASQMGEAAGQTVGYRTRLDSRVSAATRIEVVTEGILTRLLQADPELPAYGAILFDEFHERSLQADLGLALARETQQALRPDLRLLVMSATLDTSGIATLLRDAPVIRSEGRSFPVETRYAGSPARGDLLTYCARTIHQALTHESGSLLVFLPGVGEIRRLQGLLTGTLPKDVLLTPLYGQLPPEEQDRAIQPAADGVRKVVLSTAIAESSLTIDGIRVVVDAGLERAPRFDAASGMSRLQTRRVSKASADQRRGRAGRTQAGVCYRLWGESEQAGLAAHSPPEIREADLAPLVLELAQWGVSDPGELLWLDAPPAAHWQQALDLLQQLEAIEAEGRITAHGQAMLPLGLHPRLAHMILRARESGLGQLAAELAALLEERDLLDARAGSDVETRLQLLRGETREAGLSRKRLDAIRRQARKLQTGDGQGGEAHQAGRLLALAFPDRIARRRPGQRPRYQLSGGRGAWLAEDDPLSQQEWLVAASLDGEAREARIFLAATVSLPELEEALPHHFSEHEQVGWDDRRGTVTAQRERRLGAIVVASQPLAKPAPEHIQAGLVQAIRERGLAALPWSDMAIQYRARMGLLHKHEPEQWPAVDDASLEENLENWLGPYLAGMERWRDLDARLLLQALKGMLDHGRQTRLEALAPERLAVPSGHSPRLDYTAEQGPVLAVKLQALFGLKATPRILDGRLSVVCHLLSPAGRPLAVTSDLASFWQQAYPEVRKDMRGRYPKHPWPEDPLSATPSMRSKRRS</sequence>
<evidence type="ECO:0000256" key="2">
    <source>
        <dbReference type="ARBA" id="ARBA00022801"/>
    </source>
</evidence>
<keyword evidence="1" id="KW-0547">Nucleotide-binding</keyword>
<dbReference type="SUPFAM" id="SSF52540">
    <property type="entry name" value="P-loop containing nucleoside triphosphate hydrolases"/>
    <property type="match status" value="1"/>
</dbReference>
<keyword evidence="9" id="KW-1185">Reference proteome</keyword>
<dbReference type="EMBL" id="JAVDDT010000001">
    <property type="protein sequence ID" value="MDQ2068681.1"/>
    <property type="molecule type" value="Genomic_DNA"/>
</dbReference>
<dbReference type="InterPro" id="IPR013689">
    <property type="entry name" value="RNA_helicase_ATP-dep_HrpB_C"/>
</dbReference>
<evidence type="ECO:0000256" key="1">
    <source>
        <dbReference type="ARBA" id="ARBA00022741"/>
    </source>
</evidence>
<feature type="region of interest" description="Disordered" evidence="5">
    <location>
        <begin position="798"/>
        <end position="822"/>
    </location>
</feature>
<dbReference type="InterPro" id="IPR010225">
    <property type="entry name" value="HrpB"/>
</dbReference>
<dbReference type="Pfam" id="PF08482">
    <property type="entry name" value="HrpB_C"/>
    <property type="match status" value="1"/>
</dbReference>
<dbReference type="RefSeq" id="WP_306727162.1">
    <property type="nucleotide sequence ID" value="NZ_JAVDDT010000001.1"/>
</dbReference>
<dbReference type="InterPro" id="IPR007502">
    <property type="entry name" value="Helicase-assoc_dom"/>
</dbReference>
<dbReference type="CDD" id="cd18791">
    <property type="entry name" value="SF2_C_RHA"/>
    <property type="match status" value="1"/>
</dbReference>
<dbReference type="Proteomes" id="UP001239019">
    <property type="component" value="Unassembled WGS sequence"/>
</dbReference>
<feature type="domain" description="Helicase C-terminal" evidence="7">
    <location>
        <begin position="204"/>
        <end position="369"/>
    </location>
</feature>
<dbReference type="SMART" id="SM00490">
    <property type="entry name" value="HELICc"/>
    <property type="match status" value="1"/>
</dbReference>
<dbReference type="InterPro" id="IPR001650">
    <property type="entry name" value="Helicase_C-like"/>
</dbReference>
<evidence type="ECO:0000259" key="7">
    <source>
        <dbReference type="PROSITE" id="PS51194"/>
    </source>
</evidence>
<evidence type="ECO:0000256" key="5">
    <source>
        <dbReference type="SAM" id="MobiDB-lite"/>
    </source>
</evidence>
<dbReference type="CDD" id="cd17990">
    <property type="entry name" value="DEXHc_HrpB"/>
    <property type="match status" value="1"/>
</dbReference>
<reference evidence="8 9" key="1">
    <citation type="submission" date="2023-08" db="EMBL/GenBank/DDBJ databases">
        <title>Whole-genome sequencing of halo(alkali)philic microorganisms from hypersaline lakes.</title>
        <authorList>
            <person name="Sorokin D.Y."/>
            <person name="Abbas B."/>
            <person name="Merkel A.Y."/>
        </authorList>
    </citation>
    <scope>NUCLEOTIDE SEQUENCE [LARGE SCALE GENOMIC DNA]</scope>
    <source>
        <strain evidence="8 9">AB-CW4</strain>
    </source>
</reference>
<keyword evidence="3 8" id="KW-0347">Helicase</keyword>
<dbReference type="Gene3D" id="3.40.50.300">
    <property type="entry name" value="P-loop containing nucleotide triphosphate hydrolases"/>
    <property type="match status" value="2"/>
</dbReference>
<evidence type="ECO:0000313" key="8">
    <source>
        <dbReference type="EMBL" id="MDQ2068681.1"/>
    </source>
</evidence>
<keyword evidence="2" id="KW-0378">Hydrolase</keyword>
<proteinExistence type="predicted"/>
<dbReference type="PROSITE" id="PS51192">
    <property type="entry name" value="HELICASE_ATP_BIND_1"/>
    <property type="match status" value="1"/>
</dbReference>
<accession>A0ABU0W3T2</accession>
<name>A0ABU0W3T2_9GAMM</name>
<dbReference type="Pfam" id="PF00271">
    <property type="entry name" value="Helicase_C"/>
    <property type="match status" value="1"/>
</dbReference>
<dbReference type="InterPro" id="IPR011545">
    <property type="entry name" value="DEAD/DEAH_box_helicase_dom"/>
</dbReference>
<dbReference type="SMART" id="SM00847">
    <property type="entry name" value="HA2"/>
    <property type="match status" value="1"/>
</dbReference>
<evidence type="ECO:0000259" key="6">
    <source>
        <dbReference type="PROSITE" id="PS51192"/>
    </source>
</evidence>
<evidence type="ECO:0000256" key="3">
    <source>
        <dbReference type="ARBA" id="ARBA00022806"/>
    </source>
</evidence>
<dbReference type="GO" id="GO:0004386">
    <property type="term" value="F:helicase activity"/>
    <property type="evidence" value="ECO:0007669"/>
    <property type="project" value="UniProtKB-KW"/>
</dbReference>
<evidence type="ECO:0000256" key="4">
    <source>
        <dbReference type="ARBA" id="ARBA00022840"/>
    </source>
</evidence>
<dbReference type="PROSITE" id="PS51194">
    <property type="entry name" value="HELICASE_CTER"/>
    <property type="match status" value="1"/>
</dbReference>
<dbReference type="Pfam" id="PF00270">
    <property type="entry name" value="DEAD"/>
    <property type="match status" value="1"/>
</dbReference>
<dbReference type="SMART" id="SM00487">
    <property type="entry name" value="DEXDc"/>
    <property type="match status" value="1"/>
</dbReference>
<dbReference type="NCBIfam" id="TIGR01970">
    <property type="entry name" value="DEAH_box_HrpB"/>
    <property type="match status" value="1"/>
</dbReference>
<keyword evidence="4" id="KW-0067">ATP-binding</keyword>
<dbReference type="PIRSF" id="PIRSF005496">
    <property type="entry name" value="ATP_hel_hrpB"/>
    <property type="match status" value="1"/>
</dbReference>